<accession>A0A940WR15</accession>
<comment type="caution">
    <text evidence="3">The sequence shown here is derived from an EMBL/GenBank/DDBJ whole genome shotgun (WGS) entry which is preliminary data.</text>
</comment>
<keyword evidence="2" id="KW-1133">Transmembrane helix</keyword>
<evidence type="ECO:0000256" key="2">
    <source>
        <dbReference type="SAM" id="Phobius"/>
    </source>
</evidence>
<keyword evidence="4" id="KW-1185">Reference proteome</keyword>
<dbReference type="AlphaFoldDB" id="A0A940WR15"/>
<evidence type="ECO:0000256" key="1">
    <source>
        <dbReference type="SAM" id="Coils"/>
    </source>
</evidence>
<reference evidence="3" key="1">
    <citation type="submission" date="2021-03" db="EMBL/GenBank/DDBJ databases">
        <title>Bacillus suaedae sp. nov., isolated from Suaeda aralocaspica.</title>
        <authorList>
            <person name="Lei R.F.R."/>
        </authorList>
    </citation>
    <scope>NUCLEOTIDE SEQUENCE</scope>
    <source>
        <strain evidence="3">YZJH907-2</strain>
    </source>
</reference>
<feature type="coiled-coil region" evidence="1">
    <location>
        <begin position="15"/>
        <end position="77"/>
    </location>
</feature>
<evidence type="ECO:0000313" key="4">
    <source>
        <dbReference type="Proteomes" id="UP000678228"/>
    </source>
</evidence>
<evidence type="ECO:0000313" key="3">
    <source>
        <dbReference type="EMBL" id="MBP3951124.1"/>
    </source>
</evidence>
<keyword evidence="2" id="KW-0812">Transmembrane</keyword>
<sequence length="818" mass="88063">MAKNPETKVKFTVFNKEFNDGIREMNAESTKLRKEFRLQEEQLKQNGSQTERFDAKLANLSKQHEVAKNKVQSVQGQLSKAKEVYGENSVEVGKLEDKLLTFQIAEQKVENQIANTTKQQNTYQQSLKNLQGLFTTTGTDVKDFTDTLGSDLVKAINNGTASSKDLNEAFNKVSKEALGSSADINKVRQSINKIDDGSSIKEVRKDLNKLSKDADEATKSVDGLGNEIGAIVGGLGVAGLSSQALDATSLKAKIDISYDVPESAKGTIRDAIKDIEAYGVDAESALEGVRRQWALNKDASNASNSEVVKGASAIVTAYGDVDFTELIQETNEISNALGISNQEALGMTNSLLKTGFPPEQLDIIAEYGTQLQMAGYSAKEIQGLFAAGVDTGTWNIDNLMDGLKEGRIRVAELGYTVPDAISDIIDGTKLSADQFTEWGKAVAKGGEGGSQAMKEIAIALQNMDDETKKNALGVQIFGTMWEDQGVNIIDTILNADNAIVNLKQGQDNLNNSVSRLDETPAVQMKQAINELKVASEPLILIFAGVISRVAQWTKNNPTLVTSILAIITVIGTITGVCLVLAPILTSLIGLSGALGISIGAVASPILIVIGVITALIAIGIALYKNWDTVTSRGDAFIKKLGPFKGVLLGLISPITSVIGVGVSLYKNWDTIMDKASILRSKISNLFKGLNWSLPKIKLPHFSIKGKFDLIPPNISMPKVNVSWHKTGGVMTKPFVAGNAGFGDVEEGIVPFEGSHAMKIAKLIAQAQNHLSDGLLNRQKVSNDVNILIEASDVIMEGRSVGKILWKPIKEFIDRDKGR</sequence>
<feature type="transmembrane region" description="Helical" evidence="2">
    <location>
        <begin position="596"/>
        <end position="623"/>
    </location>
</feature>
<keyword evidence="1" id="KW-0175">Coiled coil</keyword>
<dbReference type="EMBL" id="JAGKSQ010000003">
    <property type="protein sequence ID" value="MBP3951124.1"/>
    <property type="molecule type" value="Genomic_DNA"/>
</dbReference>
<keyword evidence="2" id="KW-0472">Membrane</keyword>
<feature type="transmembrane region" description="Helical" evidence="2">
    <location>
        <begin position="563"/>
        <end position="584"/>
    </location>
</feature>
<organism evidence="3 4">
    <name type="scientific">Halalkalibacter suaedae</name>
    <dbReference type="NCBI Taxonomy" id="2822140"/>
    <lineage>
        <taxon>Bacteria</taxon>
        <taxon>Bacillati</taxon>
        <taxon>Bacillota</taxon>
        <taxon>Bacilli</taxon>
        <taxon>Bacillales</taxon>
        <taxon>Bacillaceae</taxon>
        <taxon>Halalkalibacter</taxon>
    </lineage>
</organism>
<feature type="coiled-coil region" evidence="1">
    <location>
        <begin position="200"/>
        <end position="227"/>
    </location>
</feature>
<name>A0A940WR15_9BACI</name>
<protein>
    <submittedName>
        <fullName evidence="3">Replication protein</fullName>
    </submittedName>
</protein>
<dbReference type="RefSeq" id="WP_210596825.1">
    <property type="nucleotide sequence ID" value="NZ_JAGKSQ010000003.1"/>
</dbReference>
<gene>
    <name evidence="3" type="ORF">J7W16_08245</name>
</gene>
<dbReference type="Proteomes" id="UP000678228">
    <property type="component" value="Unassembled WGS sequence"/>
</dbReference>
<proteinExistence type="predicted"/>
<feature type="transmembrane region" description="Helical" evidence="2">
    <location>
        <begin position="643"/>
        <end position="665"/>
    </location>
</feature>